<dbReference type="GO" id="GO:0000027">
    <property type="term" value="P:ribosomal large subunit assembly"/>
    <property type="evidence" value="ECO:0007669"/>
    <property type="project" value="TreeGrafter"/>
</dbReference>
<dbReference type="EMBL" id="CAJVCH010043569">
    <property type="protein sequence ID" value="CAG7717139.1"/>
    <property type="molecule type" value="Genomic_DNA"/>
</dbReference>
<name>A0A8J2NWE3_9HEXA</name>
<dbReference type="GO" id="GO:0005634">
    <property type="term" value="C:nucleus"/>
    <property type="evidence" value="ECO:0007669"/>
    <property type="project" value="TreeGrafter"/>
</dbReference>
<dbReference type="OrthoDB" id="6417701at2759"/>
<dbReference type="GO" id="GO:0030687">
    <property type="term" value="C:preribosome, large subunit precursor"/>
    <property type="evidence" value="ECO:0007669"/>
    <property type="project" value="TreeGrafter"/>
</dbReference>
<organism evidence="3 4">
    <name type="scientific">Allacma fusca</name>
    <dbReference type="NCBI Taxonomy" id="39272"/>
    <lineage>
        <taxon>Eukaryota</taxon>
        <taxon>Metazoa</taxon>
        <taxon>Ecdysozoa</taxon>
        <taxon>Arthropoda</taxon>
        <taxon>Hexapoda</taxon>
        <taxon>Collembola</taxon>
        <taxon>Symphypleona</taxon>
        <taxon>Sminthuridae</taxon>
        <taxon>Allacma</taxon>
    </lineage>
</organism>
<reference evidence="3" key="1">
    <citation type="submission" date="2021-06" db="EMBL/GenBank/DDBJ databases">
        <authorList>
            <person name="Hodson N. C."/>
            <person name="Mongue J. A."/>
            <person name="Jaron S. K."/>
        </authorList>
    </citation>
    <scope>NUCLEOTIDE SEQUENCE</scope>
</reference>
<dbReference type="AlphaFoldDB" id="A0A8J2NWE3"/>
<evidence type="ECO:0000313" key="3">
    <source>
        <dbReference type="EMBL" id="CAG7717139.1"/>
    </source>
</evidence>
<sequence>MFITETGVTVTVHPRFMLSATQNPPGLYGGRKLLSRAFRNRFVELHFDEIPSSELETILH</sequence>
<keyword evidence="1" id="KW-0547">Nucleotide-binding</keyword>
<dbReference type="PANTHER" id="PTHR48103">
    <property type="entry name" value="MIDASIN-RELATED"/>
    <property type="match status" value="1"/>
</dbReference>
<evidence type="ECO:0000256" key="2">
    <source>
        <dbReference type="ARBA" id="ARBA00022840"/>
    </source>
</evidence>
<keyword evidence="2" id="KW-0067">ATP-binding</keyword>
<accession>A0A8J2NWE3</accession>
<evidence type="ECO:0000256" key="1">
    <source>
        <dbReference type="ARBA" id="ARBA00022741"/>
    </source>
</evidence>
<proteinExistence type="predicted"/>
<dbReference type="Proteomes" id="UP000708208">
    <property type="component" value="Unassembled WGS sequence"/>
</dbReference>
<feature type="non-terminal residue" evidence="3">
    <location>
        <position position="1"/>
    </location>
</feature>
<protein>
    <submittedName>
        <fullName evidence="3">Uncharacterized protein</fullName>
    </submittedName>
</protein>
<gene>
    <name evidence="3" type="ORF">AFUS01_LOCUS6613</name>
</gene>
<keyword evidence="4" id="KW-1185">Reference proteome</keyword>
<comment type="caution">
    <text evidence="3">The sequence shown here is derived from an EMBL/GenBank/DDBJ whole genome shotgun (WGS) entry which is preliminary data.</text>
</comment>
<dbReference type="PANTHER" id="PTHR48103:SF2">
    <property type="entry name" value="MIDASIN"/>
    <property type="match status" value="1"/>
</dbReference>
<evidence type="ECO:0000313" key="4">
    <source>
        <dbReference type="Proteomes" id="UP000708208"/>
    </source>
</evidence>
<dbReference type="GO" id="GO:0005524">
    <property type="term" value="F:ATP binding"/>
    <property type="evidence" value="ECO:0007669"/>
    <property type="project" value="UniProtKB-KW"/>
</dbReference>
<dbReference type="GO" id="GO:0000055">
    <property type="term" value="P:ribosomal large subunit export from nucleus"/>
    <property type="evidence" value="ECO:0007669"/>
    <property type="project" value="TreeGrafter"/>
</dbReference>